<evidence type="ECO:0000313" key="2">
    <source>
        <dbReference type="EMBL" id="PAA63959.1"/>
    </source>
</evidence>
<keyword evidence="3" id="KW-1185">Reference proteome</keyword>
<dbReference type="PANTHER" id="PTHR12444">
    <property type="entry name" value="PROTEIN EFR3 HOMOLOG CMP44E"/>
    <property type="match status" value="1"/>
</dbReference>
<feature type="compositionally biased region" description="Low complexity" evidence="1">
    <location>
        <begin position="722"/>
        <end position="734"/>
    </location>
</feature>
<feature type="region of interest" description="Disordered" evidence="1">
    <location>
        <begin position="722"/>
        <end position="742"/>
    </location>
</feature>
<comment type="caution">
    <text evidence="2">The sequence shown here is derived from an EMBL/GenBank/DDBJ whole genome shotgun (WGS) entry which is preliminary data.</text>
</comment>
<dbReference type="STRING" id="282301.A0A267ET14"/>
<dbReference type="InterPro" id="IPR051851">
    <property type="entry name" value="EFR3_Homologs"/>
</dbReference>
<name>A0A267ET14_9PLAT</name>
<dbReference type="OrthoDB" id="19232at2759"/>
<protein>
    <recommendedName>
        <fullName evidence="4">Protein EFR3 homolog B</fullName>
    </recommendedName>
</protein>
<dbReference type="Proteomes" id="UP000215902">
    <property type="component" value="Unassembled WGS sequence"/>
</dbReference>
<gene>
    <name evidence="2" type="ORF">BOX15_Mlig003372g1</name>
</gene>
<evidence type="ECO:0000256" key="1">
    <source>
        <dbReference type="SAM" id="MobiDB-lite"/>
    </source>
</evidence>
<dbReference type="GO" id="GO:0005886">
    <property type="term" value="C:plasma membrane"/>
    <property type="evidence" value="ECO:0007669"/>
    <property type="project" value="TreeGrafter"/>
</dbReference>
<dbReference type="InterPro" id="IPR049152">
    <property type="entry name" value="EFR3-like_ARM"/>
</dbReference>
<dbReference type="EMBL" id="NIVC01001798">
    <property type="protein sequence ID" value="PAA63959.1"/>
    <property type="molecule type" value="Genomic_DNA"/>
</dbReference>
<dbReference type="AlphaFoldDB" id="A0A267ET14"/>
<evidence type="ECO:0000313" key="3">
    <source>
        <dbReference type="Proteomes" id="UP000215902"/>
    </source>
</evidence>
<sequence>MPGLLNSLCGTCRPRWARLVDNVFPSDPNNRNSKTQRLNSLTHYTCRYPEKLGRIANYLERRLQRDLYRRRTGHVFVAISIADNLIKCCQRLDGLVCAYLSMVTSLVECEDRELQILGSASFCAYSAVDKETPNYLTEYAPLLERFVRMCLDSSAVSNRVRCAGLRGIVGLVRKIGSDDLQLNIWQELHMNQIVGAVLFNLEAPPAVELDEVRLDDDEEEAGAADSDGASLERPFDLAKEALDELLMRATFHNYGCVIGPVLAHLDANPSLWVPCSFALLVFRTLVTRAPKPGYAYTVVERLVGHLNSKSVAASTPVRQCVLQVVSGIVGFAAGDSVGPAVYNVFKELCCQLARSLTCPSPDQPAERQYGQELVQTMGRYAEAAPDTHKLEIMKYLLTYQPPSELSPATDRSNEKLIDELSMSLLSAVAMVADAYRSRSLNVALPLDLLGALLLPKYRLQSQLQHGRQRIAVLAALLDRRRCRQRLCPSPLPLFTAWPTPEDIADDDGDKGRGTVGGWDADPSASAFPLTRTGRQLLGFLAYELAAVSDPDSAQQLGICSCLLAVQCASASQGLVELHRLWVAAQDSLVARQPEDSERALQPSFAAGHAALAAYASLLCWATPGSEFRQHVEQVIKLREKSAPHLLPNVAFGRSQDKLSNAEKVTSAVPDELLFSVDIAESALQTCGLDTSPLRRTFDSSLVQPQEQRQRVATFGLAPADSNASVLSNSSNSNSKLHAPNSDARDYLAPASAREDGVQRHDSVWSLSNYGVQSERRPSRQFVSGGSGGQAAAALDLSFNAFRGIMFESPQERSRRRAREDQQLKELYTSATFDELLEYNRRNRAADIADPDEVSLAAADEERLGAVDISDVVRSIRACDACPSGAQQQQLEMRKTATIKEIEFPALFAY</sequence>
<dbReference type="GO" id="GO:0072659">
    <property type="term" value="P:protein localization to plasma membrane"/>
    <property type="evidence" value="ECO:0007669"/>
    <property type="project" value="TreeGrafter"/>
</dbReference>
<reference evidence="2 3" key="1">
    <citation type="submission" date="2017-06" db="EMBL/GenBank/DDBJ databases">
        <title>A platform for efficient transgenesis in Macrostomum lignano, a flatworm model organism for stem cell research.</title>
        <authorList>
            <person name="Berezikov E."/>
        </authorList>
    </citation>
    <scope>NUCLEOTIDE SEQUENCE [LARGE SCALE GENOMIC DNA]</scope>
    <source>
        <strain evidence="2">DV1</strain>
        <tissue evidence="2">Whole organism</tissue>
    </source>
</reference>
<evidence type="ECO:0008006" key="4">
    <source>
        <dbReference type="Google" id="ProtNLM"/>
    </source>
</evidence>
<dbReference type="PANTHER" id="PTHR12444:SF8">
    <property type="entry name" value="PROTEIN EFR3 HOMOLOG CMP44E"/>
    <property type="match status" value="1"/>
</dbReference>
<organism evidence="2 3">
    <name type="scientific">Macrostomum lignano</name>
    <dbReference type="NCBI Taxonomy" id="282301"/>
    <lineage>
        <taxon>Eukaryota</taxon>
        <taxon>Metazoa</taxon>
        <taxon>Spiralia</taxon>
        <taxon>Lophotrochozoa</taxon>
        <taxon>Platyhelminthes</taxon>
        <taxon>Rhabditophora</taxon>
        <taxon>Macrostomorpha</taxon>
        <taxon>Macrostomida</taxon>
        <taxon>Macrostomidae</taxon>
        <taxon>Macrostomum</taxon>
    </lineage>
</organism>
<dbReference type="Pfam" id="PF21052">
    <property type="entry name" value="EFR3_ARM"/>
    <property type="match status" value="1"/>
</dbReference>
<proteinExistence type="predicted"/>
<accession>A0A267ET14</accession>